<reference evidence="1" key="1">
    <citation type="submission" date="2021-01" db="EMBL/GenBank/DDBJ databases">
        <authorList>
            <person name="Kaushik A."/>
        </authorList>
    </citation>
    <scope>NUCLEOTIDE SEQUENCE</scope>
    <source>
        <strain evidence="1">AG4-R118</strain>
    </source>
</reference>
<evidence type="ECO:0000313" key="2">
    <source>
        <dbReference type="Proteomes" id="UP000663888"/>
    </source>
</evidence>
<dbReference type="EMBL" id="CAJMWX010001040">
    <property type="protein sequence ID" value="CAE6450819.1"/>
    <property type="molecule type" value="Genomic_DNA"/>
</dbReference>
<evidence type="ECO:0008006" key="3">
    <source>
        <dbReference type="Google" id="ProtNLM"/>
    </source>
</evidence>
<dbReference type="SUPFAM" id="SSF50370">
    <property type="entry name" value="Ricin B-like lectins"/>
    <property type="match status" value="1"/>
</dbReference>
<accession>A0A8H3BA50</accession>
<evidence type="ECO:0000313" key="1">
    <source>
        <dbReference type="EMBL" id="CAE6450819.1"/>
    </source>
</evidence>
<sequence>MKPGTYRIVNLKSGTAIAVNHLGTVGWHIEDSKSQKFVQHSGEGYRFKNSETGGYLAAVFDDDLNNRVYCSGYPTTWVLVPNPAHRGHGIYGIIIGETDRVVDLTGWGNATDGTKLYVVSRTEHTGSTQHMAWKFEYLNDEMGEESPSLSRAQEALAREQQTVRVQAHEIKLLREFLLASREEIARLTSQMGR</sequence>
<dbReference type="Gene3D" id="2.80.10.50">
    <property type="match status" value="1"/>
</dbReference>
<organism evidence="1 2">
    <name type="scientific">Rhizoctonia solani</name>
    <dbReference type="NCBI Taxonomy" id="456999"/>
    <lineage>
        <taxon>Eukaryota</taxon>
        <taxon>Fungi</taxon>
        <taxon>Dikarya</taxon>
        <taxon>Basidiomycota</taxon>
        <taxon>Agaricomycotina</taxon>
        <taxon>Agaricomycetes</taxon>
        <taxon>Cantharellales</taxon>
        <taxon>Ceratobasidiaceae</taxon>
        <taxon>Rhizoctonia</taxon>
    </lineage>
</organism>
<proteinExistence type="predicted"/>
<dbReference type="InterPro" id="IPR035992">
    <property type="entry name" value="Ricin_B-like_lectins"/>
</dbReference>
<gene>
    <name evidence="1" type="ORF">RDB_LOCUS69249</name>
</gene>
<dbReference type="AlphaFoldDB" id="A0A8H3BA50"/>
<dbReference type="Proteomes" id="UP000663888">
    <property type="component" value="Unassembled WGS sequence"/>
</dbReference>
<comment type="caution">
    <text evidence="1">The sequence shown here is derived from an EMBL/GenBank/DDBJ whole genome shotgun (WGS) entry which is preliminary data.</text>
</comment>
<name>A0A8H3BA50_9AGAM</name>
<protein>
    <recommendedName>
        <fullName evidence="3">Ricin B lectin domain-containing protein</fullName>
    </recommendedName>
</protein>